<comment type="subcellular location">
    <subcellularLocation>
        <location evidence="1">Membrane</location>
        <topology evidence="1">Single-pass type I membrane protein</topology>
    </subcellularLocation>
</comment>
<evidence type="ECO:0000256" key="4">
    <source>
        <dbReference type="ARBA" id="ARBA00023180"/>
    </source>
</evidence>
<dbReference type="PROSITE" id="PS50835">
    <property type="entry name" value="IG_LIKE"/>
    <property type="match status" value="1"/>
</dbReference>
<evidence type="ECO:0000256" key="5">
    <source>
        <dbReference type="ARBA" id="ARBA00023319"/>
    </source>
</evidence>
<dbReference type="GO" id="GO:0050839">
    <property type="term" value="F:cell adhesion molecule binding"/>
    <property type="evidence" value="ECO:0007669"/>
    <property type="project" value="TreeGrafter"/>
</dbReference>
<evidence type="ECO:0000256" key="6">
    <source>
        <dbReference type="SAM" id="Phobius"/>
    </source>
</evidence>
<keyword evidence="6" id="KW-0812">Transmembrane</keyword>
<dbReference type="InterPro" id="IPR036179">
    <property type="entry name" value="Ig-like_dom_sf"/>
</dbReference>
<organism evidence="8 9">
    <name type="scientific">Mytilus edulis</name>
    <name type="common">Blue mussel</name>
    <dbReference type="NCBI Taxonomy" id="6550"/>
    <lineage>
        <taxon>Eukaryota</taxon>
        <taxon>Metazoa</taxon>
        <taxon>Spiralia</taxon>
        <taxon>Lophotrochozoa</taxon>
        <taxon>Mollusca</taxon>
        <taxon>Bivalvia</taxon>
        <taxon>Autobranchia</taxon>
        <taxon>Pteriomorphia</taxon>
        <taxon>Mytilida</taxon>
        <taxon>Mytiloidea</taxon>
        <taxon>Mytilidae</taxon>
        <taxon>Mytilinae</taxon>
        <taxon>Mytilus</taxon>
    </lineage>
</organism>
<dbReference type="OrthoDB" id="10048737at2759"/>
<evidence type="ECO:0000259" key="7">
    <source>
        <dbReference type="PROSITE" id="PS50835"/>
    </source>
</evidence>
<feature type="transmembrane region" description="Helical" evidence="6">
    <location>
        <begin position="286"/>
        <end position="311"/>
    </location>
</feature>
<accession>A0A8S3QMK8</accession>
<evidence type="ECO:0000256" key="2">
    <source>
        <dbReference type="ARBA" id="ARBA00023136"/>
    </source>
</evidence>
<sequence length="358" mass="39921">MYKCLHHKQGLDGARLQHSSESYQEICGSWVTDTCTRYKMVSKSTDYCCEGYAGPNCDALVAPQIRVNNMTFYQEDTLRVVTCIATGSSSNYTYYPWKHMSLNGKFIREIAGNDRGILTLPVTRTKDSYQDNGKYVCKAGNGIIQQSGYGFVTIHAKPAFMPDIEGANISNVIGAVGRPVEIKVQVFSVPSYESVNWYHGINRDIKIIPSPKYSLTESSGIVKGVFHNTAVDLDGYILTLKINSLIIDDFNTYTIQLQNNFGSPAQYKINLIKQLKDIRSSRDINIPLIIVGSIICGIIVMIVGAIIVFVLRKSGTARENRNQTYDDIILGPLQGNQDSNHTYEYLHRNQSTVVTNGN</sequence>
<dbReference type="EMBL" id="CAJPWZ010000654">
    <property type="protein sequence ID" value="CAG2197815.1"/>
    <property type="molecule type" value="Genomic_DNA"/>
</dbReference>
<keyword evidence="3" id="KW-1015">Disulfide bond</keyword>
<evidence type="ECO:0000313" key="9">
    <source>
        <dbReference type="Proteomes" id="UP000683360"/>
    </source>
</evidence>
<dbReference type="SUPFAM" id="SSF48726">
    <property type="entry name" value="Immunoglobulin"/>
    <property type="match status" value="2"/>
</dbReference>
<evidence type="ECO:0000256" key="1">
    <source>
        <dbReference type="ARBA" id="ARBA00004479"/>
    </source>
</evidence>
<protein>
    <recommendedName>
        <fullName evidence="7">Ig-like domain-containing protein</fullName>
    </recommendedName>
</protein>
<dbReference type="InterPro" id="IPR013783">
    <property type="entry name" value="Ig-like_fold"/>
</dbReference>
<dbReference type="Proteomes" id="UP000683360">
    <property type="component" value="Unassembled WGS sequence"/>
</dbReference>
<evidence type="ECO:0000256" key="3">
    <source>
        <dbReference type="ARBA" id="ARBA00023157"/>
    </source>
</evidence>
<gene>
    <name evidence="8" type="ORF">MEDL_12520</name>
</gene>
<dbReference type="GO" id="GO:0005886">
    <property type="term" value="C:plasma membrane"/>
    <property type="evidence" value="ECO:0007669"/>
    <property type="project" value="TreeGrafter"/>
</dbReference>
<keyword evidence="2 6" id="KW-0472">Membrane</keyword>
<dbReference type="Gene3D" id="2.60.40.10">
    <property type="entry name" value="Immunoglobulins"/>
    <property type="match status" value="1"/>
</dbReference>
<dbReference type="InterPro" id="IPR007110">
    <property type="entry name" value="Ig-like_dom"/>
</dbReference>
<comment type="caution">
    <text evidence="8">The sequence shown here is derived from an EMBL/GenBank/DDBJ whole genome shotgun (WGS) entry which is preliminary data.</text>
</comment>
<dbReference type="AlphaFoldDB" id="A0A8S3QMK8"/>
<reference evidence="8" key="1">
    <citation type="submission" date="2021-03" db="EMBL/GenBank/DDBJ databases">
        <authorList>
            <person name="Bekaert M."/>
        </authorList>
    </citation>
    <scope>NUCLEOTIDE SEQUENCE</scope>
</reference>
<dbReference type="PANTHER" id="PTHR11640:SF164">
    <property type="entry name" value="MAM DOMAIN-CONTAINING GLYCOSYLPHOSPHATIDYLINOSITOL ANCHOR PROTEIN 1"/>
    <property type="match status" value="1"/>
</dbReference>
<keyword evidence="6" id="KW-1133">Transmembrane helix</keyword>
<keyword evidence="9" id="KW-1185">Reference proteome</keyword>
<dbReference type="GO" id="GO:0098609">
    <property type="term" value="P:cell-cell adhesion"/>
    <property type="evidence" value="ECO:0007669"/>
    <property type="project" value="TreeGrafter"/>
</dbReference>
<evidence type="ECO:0000313" key="8">
    <source>
        <dbReference type="EMBL" id="CAG2197815.1"/>
    </source>
</evidence>
<dbReference type="PANTHER" id="PTHR11640">
    <property type="entry name" value="NEPHRIN"/>
    <property type="match status" value="1"/>
</dbReference>
<name>A0A8S3QMK8_MYTED</name>
<dbReference type="InterPro" id="IPR051275">
    <property type="entry name" value="Cell_adhesion_signaling"/>
</dbReference>
<keyword evidence="4" id="KW-0325">Glycoprotein</keyword>
<feature type="domain" description="Ig-like" evidence="7">
    <location>
        <begin position="63"/>
        <end position="142"/>
    </location>
</feature>
<dbReference type="GO" id="GO:0005911">
    <property type="term" value="C:cell-cell junction"/>
    <property type="evidence" value="ECO:0007669"/>
    <property type="project" value="TreeGrafter"/>
</dbReference>
<keyword evidence="5" id="KW-0393">Immunoglobulin domain</keyword>
<proteinExistence type="predicted"/>